<dbReference type="EMBL" id="CAUYUJ010019527">
    <property type="protein sequence ID" value="CAK0891849.1"/>
    <property type="molecule type" value="Genomic_DNA"/>
</dbReference>
<keyword evidence="1" id="KW-1133">Transmembrane helix</keyword>
<feature type="transmembrane region" description="Helical" evidence="1">
    <location>
        <begin position="138"/>
        <end position="159"/>
    </location>
</feature>
<evidence type="ECO:0000313" key="3">
    <source>
        <dbReference type="Proteomes" id="UP001189429"/>
    </source>
</evidence>
<comment type="caution">
    <text evidence="2">The sequence shown here is derived from an EMBL/GenBank/DDBJ whole genome shotgun (WGS) entry which is preliminary data.</text>
</comment>
<organism evidence="2 3">
    <name type="scientific">Prorocentrum cordatum</name>
    <dbReference type="NCBI Taxonomy" id="2364126"/>
    <lineage>
        <taxon>Eukaryota</taxon>
        <taxon>Sar</taxon>
        <taxon>Alveolata</taxon>
        <taxon>Dinophyceae</taxon>
        <taxon>Prorocentrales</taxon>
        <taxon>Prorocentraceae</taxon>
        <taxon>Prorocentrum</taxon>
    </lineage>
</organism>
<protein>
    <submittedName>
        <fullName evidence="2">Uncharacterized protein</fullName>
    </submittedName>
</protein>
<dbReference type="Proteomes" id="UP001189429">
    <property type="component" value="Unassembled WGS sequence"/>
</dbReference>
<keyword evidence="1" id="KW-0472">Membrane</keyword>
<gene>
    <name evidence="2" type="ORF">PCOR1329_LOCUS71663</name>
</gene>
<sequence>MGPAGPGRAGPAAATLSLEYGPPRPPAGARLLPQPLGTGARGCAAAYGAAPAVPAPALQRRGRRRIDVFSVAAALFLPWALFCAACAVVSFSLRYQQPVLARGITGLLLLPVAVAGVYSVREITGMLRERAGRATWAIFLFLAMLLAWTLGVQFGNYIYTLYLRPFYDIDGLHAYAHVDPSKFRGQQLMDAGRIVFTRDARLDVRRSMGFKNQDTYCAAPITVGNENVTFKELPSYDFWAVGLNCCGEKGDFTCGEYNNPDAHAGLRLMRDDQRKFFRLAVQQAESAFNIKSVHPVFVHFMQDPLAEALSYQEGGLRCYFVGLCLHFLLQLSLVAVAVALFQRLDSQTATLDQGRGGCMQASAKTVLL</sequence>
<reference evidence="2" key="1">
    <citation type="submission" date="2023-10" db="EMBL/GenBank/DDBJ databases">
        <authorList>
            <person name="Chen Y."/>
            <person name="Shah S."/>
            <person name="Dougan E. K."/>
            <person name="Thang M."/>
            <person name="Chan C."/>
        </authorList>
    </citation>
    <scope>NUCLEOTIDE SEQUENCE [LARGE SCALE GENOMIC DNA]</scope>
</reference>
<keyword evidence="3" id="KW-1185">Reference proteome</keyword>
<feature type="transmembrane region" description="Helical" evidence="1">
    <location>
        <begin position="319"/>
        <end position="341"/>
    </location>
</feature>
<proteinExistence type="predicted"/>
<feature type="transmembrane region" description="Helical" evidence="1">
    <location>
        <begin position="99"/>
        <end position="118"/>
    </location>
</feature>
<accession>A0ABN9X1Z5</accession>
<name>A0ABN9X1Z5_9DINO</name>
<evidence type="ECO:0000313" key="2">
    <source>
        <dbReference type="EMBL" id="CAK0891849.1"/>
    </source>
</evidence>
<evidence type="ECO:0000256" key="1">
    <source>
        <dbReference type="SAM" id="Phobius"/>
    </source>
</evidence>
<feature type="transmembrane region" description="Helical" evidence="1">
    <location>
        <begin position="68"/>
        <end position="93"/>
    </location>
</feature>
<keyword evidence="1" id="KW-0812">Transmembrane</keyword>